<dbReference type="EMBL" id="ML208458">
    <property type="protein sequence ID" value="TFK64856.1"/>
    <property type="molecule type" value="Genomic_DNA"/>
</dbReference>
<keyword evidence="2" id="KW-1185">Reference proteome</keyword>
<sequence>MSLDEDIVDIITDILQSESDQSTLRNLCLVSRIFRSSTQRKIFSELTLCNRNQEDQEARSTRLSSLRSSLITNPILITYIRTIHISQRPLEDGTNGDNLWLDDPALVLLLEELIPTSLQRLRLHSELQAHYIVWEKLNPLLQDVLRRLISKPSLQVLSLKRCVFPPGFFAQLELSCLEQMEWVQTRIDLKNSLVIPDQLAQDNSHPCLSTLRLTYGADPSPDPKGDLSAIQHSGLGLISLKYLYVTFDGRKPFLPQVPQFEQIQELHVELIDKFETDFGQSSWQIDPGRYQALRRLSLHHIFPNDLDTFIAWIANTLQNIPSSHPTLSSIIIGLNFEPASGLFWDRIKPLSLQLLRLTQESNGVLKPSSVVVYVHTRGDDKDDVDLRKLTDFLISDWEEAVERMVIDVSSSAAAAPWHSIIGKV</sequence>
<name>A0ACD3AH70_9AGAR</name>
<gene>
    <name evidence="1" type="ORF">BDN72DRAFT_962933</name>
</gene>
<reference evidence="1 2" key="1">
    <citation type="journal article" date="2019" name="Nat. Ecol. Evol.">
        <title>Megaphylogeny resolves global patterns of mushroom evolution.</title>
        <authorList>
            <person name="Varga T."/>
            <person name="Krizsan K."/>
            <person name="Foldi C."/>
            <person name="Dima B."/>
            <person name="Sanchez-Garcia M."/>
            <person name="Sanchez-Ramirez S."/>
            <person name="Szollosi G.J."/>
            <person name="Szarkandi J.G."/>
            <person name="Papp V."/>
            <person name="Albert L."/>
            <person name="Andreopoulos W."/>
            <person name="Angelini C."/>
            <person name="Antonin V."/>
            <person name="Barry K.W."/>
            <person name="Bougher N.L."/>
            <person name="Buchanan P."/>
            <person name="Buyck B."/>
            <person name="Bense V."/>
            <person name="Catcheside P."/>
            <person name="Chovatia M."/>
            <person name="Cooper J."/>
            <person name="Damon W."/>
            <person name="Desjardin D."/>
            <person name="Finy P."/>
            <person name="Geml J."/>
            <person name="Haridas S."/>
            <person name="Hughes K."/>
            <person name="Justo A."/>
            <person name="Karasinski D."/>
            <person name="Kautmanova I."/>
            <person name="Kiss B."/>
            <person name="Kocsube S."/>
            <person name="Kotiranta H."/>
            <person name="LaButti K.M."/>
            <person name="Lechner B.E."/>
            <person name="Liimatainen K."/>
            <person name="Lipzen A."/>
            <person name="Lukacs Z."/>
            <person name="Mihaltcheva S."/>
            <person name="Morgado L.N."/>
            <person name="Niskanen T."/>
            <person name="Noordeloos M.E."/>
            <person name="Ohm R.A."/>
            <person name="Ortiz-Santana B."/>
            <person name="Ovrebo C."/>
            <person name="Racz N."/>
            <person name="Riley R."/>
            <person name="Savchenko A."/>
            <person name="Shiryaev A."/>
            <person name="Soop K."/>
            <person name="Spirin V."/>
            <person name="Szebenyi C."/>
            <person name="Tomsovsky M."/>
            <person name="Tulloss R.E."/>
            <person name="Uehling J."/>
            <person name="Grigoriev I.V."/>
            <person name="Vagvolgyi C."/>
            <person name="Papp T."/>
            <person name="Martin F.M."/>
            <person name="Miettinen O."/>
            <person name="Hibbett D.S."/>
            <person name="Nagy L.G."/>
        </authorList>
    </citation>
    <scope>NUCLEOTIDE SEQUENCE [LARGE SCALE GENOMIC DNA]</scope>
    <source>
        <strain evidence="1 2">NL-1719</strain>
    </source>
</reference>
<accession>A0ACD3AH70</accession>
<evidence type="ECO:0000313" key="1">
    <source>
        <dbReference type="EMBL" id="TFK64856.1"/>
    </source>
</evidence>
<protein>
    <submittedName>
        <fullName evidence="1">Uncharacterized protein</fullName>
    </submittedName>
</protein>
<dbReference type="Proteomes" id="UP000308600">
    <property type="component" value="Unassembled WGS sequence"/>
</dbReference>
<proteinExistence type="predicted"/>
<evidence type="ECO:0000313" key="2">
    <source>
        <dbReference type="Proteomes" id="UP000308600"/>
    </source>
</evidence>
<organism evidence="1 2">
    <name type="scientific">Pluteus cervinus</name>
    <dbReference type="NCBI Taxonomy" id="181527"/>
    <lineage>
        <taxon>Eukaryota</taxon>
        <taxon>Fungi</taxon>
        <taxon>Dikarya</taxon>
        <taxon>Basidiomycota</taxon>
        <taxon>Agaricomycotina</taxon>
        <taxon>Agaricomycetes</taxon>
        <taxon>Agaricomycetidae</taxon>
        <taxon>Agaricales</taxon>
        <taxon>Pluteineae</taxon>
        <taxon>Pluteaceae</taxon>
        <taxon>Pluteus</taxon>
    </lineage>
</organism>